<name>A0A4S9SIQ8_AURPU</name>
<feature type="region of interest" description="Disordered" evidence="1">
    <location>
        <begin position="42"/>
        <end position="68"/>
    </location>
</feature>
<dbReference type="Proteomes" id="UP000308005">
    <property type="component" value="Unassembled WGS sequence"/>
</dbReference>
<dbReference type="Pfam" id="PF06516">
    <property type="entry name" value="NUP"/>
    <property type="match status" value="1"/>
</dbReference>
<evidence type="ECO:0000313" key="2">
    <source>
        <dbReference type="EMBL" id="THZ11199.1"/>
    </source>
</evidence>
<protein>
    <submittedName>
        <fullName evidence="2">NUP-domain-containing protein</fullName>
    </submittedName>
</protein>
<comment type="caution">
    <text evidence="2">The sequence shown here is derived from an EMBL/GenBank/DDBJ whole genome shotgun (WGS) entry which is preliminary data.</text>
</comment>
<evidence type="ECO:0000313" key="3">
    <source>
        <dbReference type="Proteomes" id="UP000308005"/>
    </source>
</evidence>
<dbReference type="PANTHER" id="PTHR38643:SF1">
    <property type="entry name" value="PURINE NUCLEOSIDE PERMEASE C285.05-RELATED"/>
    <property type="match status" value="1"/>
</dbReference>
<organism evidence="2 3">
    <name type="scientific">Aureobasidium pullulans</name>
    <name type="common">Black yeast</name>
    <name type="synonym">Pullularia pullulans</name>
    <dbReference type="NCBI Taxonomy" id="5580"/>
    <lineage>
        <taxon>Eukaryota</taxon>
        <taxon>Fungi</taxon>
        <taxon>Dikarya</taxon>
        <taxon>Ascomycota</taxon>
        <taxon>Pezizomycotina</taxon>
        <taxon>Dothideomycetes</taxon>
        <taxon>Dothideomycetidae</taxon>
        <taxon>Dothideales</taxon>
        <taxon>Saccotheciaceae</taxon>
        <taxon>Aureobasidium</taxon>
    </lineage>
</organism>
<gene>
    <name evidence="2" type="ORF">D6C91_09516</name>
</gene>
<sequence length="408" mass="43540">MFLLRSIGGYTMTRLLKTAFGHTLVILTLLFVFFGPGRAYKSNSTRTTNSSICTSSTTGATASSGTSSKPKVLIIGNTFEFTYLSGLNFTTSYTGPLLTSLYACTETGEICKLECGQELVSAQQITALALVPGIDLSATYVIITGTGGVNPKYGTAGGVAISQYSIQLEWLSMFLGSDLPANFSSQYMYAYAQASPFEYPGLVGSEVYELNTALVDRIAAISTDLEFEDVDSDLQRLRQTYLFEAARKAPFLAHCDVVSSQIYWHGDVAGHNVEVYANIVTSGAAKPCNTNQDDQGRLLGLAGAAEAGLLDFSRVAMIKAFSNFDRPPPQLSAYQSRYYVGEAATGPGLRNAWSVIRGVVADVLEHWEDVYEDGISAPNYVGDAKGTLGGTPPFVQNSTAVAGSVQGA</sequence>
<dbReference type="AlphaFoldDB" id="A0A4S9SIQ8"/>
<accession>A0A4S9SIQ8</accession>
<evidence type="ECO:0000256" key="1">
    <source>
        <dbReference type="SAM" id="MobiDB-lite"/>
    </source>
</evidence>
<reference evidence="2 3" key="1">
    <citation type="submission" date="2018-10" db="EMBL/GenBank/DDBJ databases">
        <title>Fifty Aureobasidium pullulans genomes reveal a recombining polyextremotolerant generalist.</title>
        <authorList>
            <person name="Gostincar C."/>
            <person name="Turk M."/>
            <person name="Zajc J."/>
            <person name="Gunde-Cimerman N."/>
        </authorList>
    </citation>
    <scope>NUCLEOTIDE SEQUENCE [LARGE SCALE GENOMIC DNA]</scope>
    <source>
        <strain evidence="2 3">EXF-3863</strain>
    </source>
</reference>
<dbReference type="GO" id="GO:0055085">
    <property type="term" value="P:transmembrane transport"/>
    <property type="evidence" value="ECO:0007669"/>
    <property type="project" value="InterPro"/>
</dbReference>
<proteinExistence type="predicted"/>
<dbReference type="EMBL" id="QZBM01000796">
    <property type="protein sequence ID" value="THZ11199.1"/>
    <property type="molecule type" value="Genomic_DNA"/>
</dbReference>
<dbReference type="InterPro" id="IPR009486">
    <property type="entry name" value="Pur_nuclsid_perm"/>
</dbReference>
<dbReference type="PANTHER" id="PTHR38643">
    <property type="entry name" value="PURINE NUCLEOSIDE PERMEASE C285.05-RELATED"/>
    <property type="match status" value="1"/>
</dbReference>
<dbReference type="GO" id="GO:0005783">
    <property type="term" value="C:endoplasmic reticulum"/>
    <property type="evidence" value="ECO:0007669"/>
    <property type="project" value="TreeGrafter"/>
</dbReference>